<dbReference type="RefSeq" id="WP_351962186.1">
    <property type="nucleotide sequence ID" value="NZ_JBEOZM010000039.1"/>
</dbReference>
<reference evidence="2 3" key="1">
    <citation type="submission" date="2024-06" db="EMBL/GenBank/DDBJ databases">
        <title>The Natural Products Discovery Center: Release of the First 8490 Sequenced Strains for Exploring Actinobacteria Biosynthetic Diversity.</title>
        <authorList>
            <person name="Kalkreuter E."/>
            <person name="Kautsar S.A."/>
            <person name="Yang D."/>
            <person name="Bader C.D."/>
            <person name="Teijaro C.N."/>
            <person name="Fluegel L."/>
            <person name="Davis C.M."/>
            <person name="Simpson J.R."/>
            <person name="Lauterbach L."/>
            <person name="Steele A.D."/>
            <person name="Gui C."/>
            <person name="Meng S."/>
            <person name="Li G."/>
            <person name="Viehrig K."/>
            <person name="Ye F."/>
            <person name="Su P."/>
            <person name="Kiefer A.F."/>
            <person name="Nichols A."/>
            <person name="Cepeda A.J."/>
            <person name="Yan W."/>
            <person name="Fan B."/>
            <person name="Jiang Y."/>
            <person name="Adhikari A."/>
            <person name="Zheng C.-J."/>
            <person name="Schuster L."/>
            <person name="Cowan T.M."/>
            <person name="Smanski M.J."/>
            <person name="Chevrette M.G."/>
            <person name="De Carvalho L.P.S."/>
            <person name="Shen B."/>
        </authorList>
    </citation>
    <scope>NUCLEOTIDE SEQUENCE [LARGE SCALE GENOMIC DNA]</scope>
    <source>
        <strain evidence="2 3">NPDC001694</strain>
    </source>
</reference>
<accession>A0ABV1TV92</accession>
<organism evidence="2 3">
    <name type="scientific">Streptomyces sp. 900105755</name>
    <dbReference type="NCBI Taxonomy" id="3154389"/>
    <lineage>
        <taxon>Bacteria</taxon>
        <taxon>Bacillati</taxon>
        <taxon>Actinomycetota</taxon>
        <taxon>Actinomycetes</taxon>
        <taxon>Kitasatosporales</taxon>
        <taxon>Streptomycetaceae</taxon>
        <taxon>Streptomyces</taxon>
    </lineage>
</organism>
<keyword evidence="3" id="KW-1185">Reference proteome</keyword>
<name>A0ABV1TV92_9ACTN</name>
<feature type="transmembrane region" description="Helical" evidence="1">
    <location>
        <begin position="49"/>
        <end position="68"/>
    </location>
</feature>
<keyword evidence="1" id="KW-0472">Membrane</keyword>
<dbReference type="Proteomes" id="UP001490365">
    <property type="component" value="Unassembled WGS sequence"/>
</dbReference>
<keyword evidence="1" id="KW-1133">Transmembrane helix</keyword>
<protein>
    <submittedName>
        <fullName evidence="2">Uncharacterized protein</fullName>
    </submittedName>
</protein>
<evidence type="ECO:0000313" key="3">
    <source>
        <dbReference type="Proteomes" id="UP001490365"/>
    </source>
</evidence>
<proteinExistence type="predicted"/>
<keyword evidence="1" id="KW-0812">Transmembrane</keyword>
<comment type="caution">
    <text evidence="2">The sequence shown here is derived from an EMBL/GenBank/DDBJ whole genome shotgun (WGS) entry which is preliminary data.</text>
</comment>
<gene>
    <name evidence="2" type="ORF">ABT211_42875</name>
</gene>
<sequence>MPAGGSALWYAVERTLSIHGIRTRRRAIFCWAAALATCALGTATGDPTATAGLGYFGSVVLFAGSAWGRHR</sequence>
<evidence type="ECO:0000313" key="2">
    <source>
        <dbReference type="EMBL" id="MER6273952.1"/>
    </source>
</evidence>
<dbReference type="EMBL" id="JBEOZM010000039">
    <property type="protein sequence ID" value="MER6273952.1"/>
    <property type="molecule type" value="Genomic_DNA"/>
</dbReference>
<evidence type="ECO:0000256" key="1">
    <source>
        <dbReference type="SAM" id="Phobius"/>
    </source>
</evidence>
<feature type="transmembrane region" description="Helical" evidence="1">
    <location>
        <begin position="27"/>
        <end position="43"/>
    </location>
</feature>